<feature type="region of interest" description="Disordered" evidence="1">
    <location>
        <begin position="149"/>
        <end position="221"/>
    </location>
</feature>
<evidence type="ECO:0000256" key="1">
    <source>
        <dbReference type="SAM" id="MobiDB-lite"/>
    </source>
</evidence>
<feature type="compositionally biased region" description="Basic and acidic residues" evidence="1">
    <location>
        <begin position="163"/>
        <end position="185"/>
    </location>
</feature>
<proteinExistence type="predicted"/>
<dbReference type="AlphaFoldDB" id="A0A6A6VPC2"/>
<evidence type="ECO:0000313" key="2">
    <source>
        <dbReference type="EMBL" id="KAF2751604.1"/>
    </source>
</evidence>
<feature type="compositionally biased region" description="Low complexity" evidence="1">
    <location>
        <begin position="402"/>
        <end position="426"/>
    </location>
</feature>
<feature type="region of interest" description="Disordered" evidence="1">
    <location>
        <begin position="240"/>
        <end position="321"/>
    </location>
</feature>
<feature type="region of interest" description="Disordered" evidence="1">
    <location>
        <begin position="384"/>
        <end position="454"/>
    </location>
</feature>
<feature type="region of interest" description="Disordered" evidence="1">
    <location>
        <begin position="1"/>
        <end position="137"/>
    </location>
</feature>
<gene>
    <name evidence="2" type="ORF">M011DRAFT_474053</name>
</gene>
<dbReference type="OrthoDB" id="10250282at2759"/>
<feature type="compositionally biased region" description="Polar residues" evidence="1">
    <location>
        <begin position="434"/>
        <end position="454"/>
    </location>
</feature>
<feature type="compositionally biased region" description="Low complexity" evidence="1">
    <location>
        <begin position="270"/>
        <end position="283"/>
    </location>
</feature>
<name>A0A6A6VPC2_9PLEO</name>
<evidence type="ECO:0000313" key="3">
    <source>
        <dbReference type="Proteomes" id="UP000799440"/>
    </source>
</evidence>
<feature type="compositionally biased region" description="Polar residues" evidence="1">
    <location>
        <begin position="108"/>
        <end position="119"/>
    </location>
</feature>
<feature type="compositionally biased region" description="Polar residues" evidence="1">
    <location>
        <begin position="9"/>
        <end position="21"/>
    </location>
</feature>
<protein>
    <submittedName>
        <fullName evidence="2">Uncharacterized protein</fullName>
    </submittedName>
</protein>
<sequence>MSDAEDPSTPLQPSNASSSNGGKLAPGKTSKTLPWLGKRPSVSVVKPMMKMSLVDGTSSPAQSTQSFVTPPPTQRTSPVESEPQSDQYIYPNDLDQTGDSATLLRRMTLTSGTQHSASTGGAPKPSSMGRRASQTARQILKKVALPLGKADLEGSPPSPTSVVHHEITPARDTEPFLPPRHETSDHGQFQRLSLAEGSDRSRGIDDEVRPRKSSLTPVPAHLAETDDDVIVVRKKSFAPVPTHLEDPIPSSAALPPVAGRNKSISMTRKTPTVAFHPTTTVTTFEEERDRRASLAPVPAHLQAPSSSEDSDDSLPPLPLARSITYSVPKKSALRTGKEKRKLSNAIEGLEDMVQEAVEIADVTSDQKQVREVYNIIEDARNSVRKASVSPAQHLMTTAKPLAASESSETVSSTSASRSSSDDSGAANKNKAKTQKSVLTSALQDNQQRGSVALD</sequence>
<reference evidence="2" key="1">
    <citation type="journal article" date="2020" name="Stud. Mycol.">
        <title>101 Dothideomycetes genomes: a test case for predicting lifestyles and emergence of pathogens.</title>
        <authorList>
            <person name="Haridas S."/>
            <person name="Albert R."/>
            <person name="Binder M."/>
            <person name="Bloem J."/>
            <person name="Labutti K."/>
            <person name="Salamov A."/>
            <person name="Andreopoulos B."/>
            <person name="Baker S."/>
            <person name="Barry K."/>
            <person name="Bills G."/>
            <person name="Bluhm B."/>
            <person name="Cannon C."/>
            <person name="Castanera R."/>
            <person name="Culley D."/>
            <person name="Daum C."/>
            <person name="Ezra D."/>
            <person name="Gonzalez J."/>
            <person name="Henrissat B."/>
            <person name="Kuo A."/>
            <person name="Liang C."/>
            <person name="Lipzen A."/>
            <person name="Lutzoni F."/>
            <person name="Magnuson J."/>
            <person name="Mondo S."/>
            <person name="Nolan M."/>
            <person name="Ohm R."/>
            <person name="Pangilinan J."/>
            <person name="Park H.-J."/>
            <person name="Ramirez L."/>
            <person name="Alfaro M."/>
            <person name="Sun H."/>
            <person name="Tritt A."/>
            <person name="Yoshinaga Y."/>
            <person name="Zwiers L.-H."/>
            <person name="Turgeon B."/>
            <person name="Goodwin S."/>
            <person name="Spatafora J."/>
            <person name="Crous P."/>
            <person name="Grigoriev I."/>
        </authorList>
    </citation>
    <scope>NUCLEOTIDE SEQUENCE</scope>
    <source>
        <strain evidence="2">CBS 119925</strain>
    </source>
</reference>
<organism evidence="2 3">
    <name type="scientific">Sporormia fimetaria CBS 119925</name>
    <dbReference type="NCBI Taxonomy" id="1340428"/>
    <lineage>
        <taxon>Eukaryota</taxon>
        <taxon>Fungi</taxon>
        <taxon>Dikarya</taxon>
        <taxon>Ascomycota</taxon>
        <taxon>Pezizomycotina</taxon>
        <taxon>Dothideomycetes</taxon>
        <taxon>Pleosporomycetidae</taxon>
        <taxon>Pleosporales</taxon>
        <taxon>Sporormiaceae</taxon>
        <taxon>Sporormia</taxon>
    </lineage>
</organism>
<accession>A0A6A6VPC2</accession>
<feature type="compositionally biased region" description="Basic and acidic residues" evidence="1">
    <location>
        <begin position="197"/>
        <end position="210"/>
    </location>
</feature>
<feature type="compositionally biased region" description="Polar residues" evidence="1">
    <location>
        <begin position="55"/>
        <end position="87"/>
    </location>
</feature>
<keyword evidence="3" id="KW-1185">Reference proteome</keyword>
<dbReference type="EMBL" id="MU006562">
    <property type="protein sequence ID" value="KAF2751604.1"/>
    <property type="molecule type" value="Genomic_DNA"/>
</dbReference>
<dbReference type="Proteomes" id="UP000799440">
    <property type="component" value="Unassembled WGS sequence"/>
</dbReference>